<evidence type="ECO:0000256" key="1">
    <source>
        <dbReference type="SAM" id="MobiDB-lite"/>
    </source>
</evidence>
<accession>A0A074YUN4</accession>
<feature type="region of interest" description="Disordered" evidence="1">
    <location>
        <begin position="65"/>
        <end position="118"/>
    </location>
</feature>
<name>A0A074YUN4_AURSE</name>
<protein>
    <submittedName>
        <fullName evidence="2">Uncharacterized protein</fullName>
    </submittedName>
</protein>
<evidence type="ECO:0000313" key="2">
    <source>
        <dbReference type="EMBL" id="KEQ99879.1"/>
    </source>
</evidence>
<dbReference type="EMBL" id="KL584750">
    <property type="protein sequence ID" value="KEQ99879.1"/>
    <property type="molecule type" value="Genomic_DNA"/>
</dbReference>
<dbReference type="InParanoid" id="A0A074YUN4"/>
<dbReference type="HOGENOM" id="CLU_924328_0_0_1"/>
<feature type="compositionally biased region" description="Polar residues" evidence="1">
    <location>
        <begin position="86"/>
        <end position="106"/>
    </location>
</feature>
<feature type="region of interest" description="Disordered" evidence="1">
    <location>
        <begin position="133"/>
        <end position="152"/>
    </location>
</feature>
<feature type="compositionally biased region" description="Polar residues" evidence="1">
    <location>
        <begin position="135"/>
        <end position="152"/>
    </location>
</feature>
<dbReference type="OrthoDB" id="3840071at2759"/>
<gene>
    <name evidence="2" type="ORF">AUEXF2481DRAFT_25755</name>
</gene>
<dbReference type="RefSeq" id="XP_013348058.1">
    <property type="nucleotide sequence ID" value="XM_013492604.1"/>
</dbReference>
<dbReference type="AlphaFoldDB" id="A0A074YUN4"/>
<dbReference type="Proteomes" id="UP000030641">
    <property type="component" value="Unassembled WGS sequence"/>
</dbReference>
<sequence length="317" mass="35761">MALSHLEVKPSDLQLCDKDGCDKWWPKADYEAVNKQNFQKCPHCREVDTNPTKYWTGGFNGPKEPGYHYPAAMPPHSARRPDERQNTSSVKRGTPIDTSMATSPTPSKKPKLQQAIPNTPTNVAAFARMERKDSLNSNATSSPTTSKSDPNLETLLSKTSHLYEAWKKCKGQADTHLEKELREARSNLTTLQTTLPKVQKCVEECENQLSLSSAEFSKMETFWTEINNATAKADLDGAKDRKTREEWQTIAHKHVHLAWEENDRRSRAHSDVMNECAKTKQLAAHAQKKVTAIEEERQQLKVFGEFLSGVLPSKNIS</sequence>
<dbReference type="GeneID" id="25363060"/>
<evidence type="ECO:0000313" key="3">
    <source>
        <dbReference type="Proteomes" id="UP000030641"/>
    </source>
</evidence>
<keyword evidence="3" id="KW-1185">Reference proteome</keyword>
<proteinExistence type="predicted"/>
<organism evidence="2 3">
    <name type="scientific">Aureobasidium subglaciale (strain EXF-2481)</name>
    <name type="common">Aureobasidium pullulans var. subglaciale</name>
    <dbReference type="NCBI Taxonomy" id="1043005"/>
    <lineage>
        <taxon>Eukaryota</taxon>
        <taxon>Fungi</taxon>
        <taxon>Dikarya</taxon>
        <taxon>Ascomycota</taxon>
        <taxon>Pezizomycotina</taxon>
        <taxon>Dothideomycetes</taxon>
        <taxon>Dothideomycetidae</taxon>
        <taxon>Dothideales</taxon>
        <taxon>Saccotheciaceae</taxon>
        <taxon>Aureobasidium</taxon>
    </lineage>
</organism>
<reference evidence="2 3" key="1">
    <citation type="journal article" date="2014" name="BMC Genomics">
        <title>Genome sequencing of four Aureobasidium pullulans varieties: biotechnological potential, stress tolerance, and description of new species.</title>
        <authorList>
            <person name="Gostin Ar C."/>
            <person name="Ohm R.A."/>
            <person name="Kogej T."/>
            <person name="Sonjak S."/>
            <person name="Turk M."/>
            <person name="Zajc J."/>
            <person name="Zalar P."/>
            <person name="Grube M."/>
            <person name="Sun H."/>
            <person name="Han J."/>
            <person name="Sharma A."/>
            <person name="Chiniquy J."/>
            <person name="Ngan C.Y."/>
            <person name="Lipzen A."/>
            <person name="Barry K."/>
            <person name="Grigoriev I.V."/>
            <person name="Gunde-Cimerman N."/>
        </authorList>
    </citation>
    <scope>NUCLEOTIDE SEQUENCE [LARGE SCALE GENOMIC DNA]</scope>
    <source>
        <strain evidence="2 3">EXF-2481</strain>
    </source>
</reference>